<dbReference type="GO" id="GO:0016706">
    <property type="term" value="F:2-oxoglutarate-dependent dioxygenase activity"/>
    <property type="evidence" value="ECO:0007669"/>
    <property type="project" value="UniProtKB-ARBA"/>
</dbReference>
<keyword evidence="3" id="KW-0045">Antibiotic biosynthesis</keyword>
<dbReference type="KEGG" id="lpav:PLANPX_3314"/>
<organism evidence="5 6">
    <name type="scientific">Lacipirellula parvula</name>
    <dbReference type="NCBI Taxonomy" id="2650471"/>
    <lineage>
        <taxon>Bacteria</taxon>
        <taxon>Pseudomonadati</taxon>
        <taxon>Planctomycetota</taxon>
        <taxon>Planctomycetia</taxon>
        <taxon>Pirellulales</taxon>
        <taxon>Lacipirellulaceae</taxon>
        <taxon>Lacipirellula</taxon>
    </lineage>
</organism>
<name>A0A5K7XCK6_9BACT</name>
<dbReference type="EMBL" id="AP021861">
    <property type="protein sequence ID" value="BBO33702.1"/>
    <property type="molecule type" value="Genomic_DNA"/>
</dbReference>
<proteinExistence type="predicted"/>
<comment type="cofactor">
    <cofactor evidence="1">
        <name>Fe(2+)</name>
        <dbReference type="ChEBI" id="CHEBI:29033"/>
    </cofactor>
</comment>
<evidence type="ECO:0000259" key="4">
    <source>
        <dbReference type="Pfam" id="PF02668"/>
    </source>
</evidence>
<reference evidence="6" key="1">
    <citation type="submission" date="2019-10" db="EMBL/GenBank/DDBJ databases">
        <title>Lacipirellula parvula gen. nov., sp. nov., representing a lineage of planctomycetes widespread in freshwater anoxic habitats, and description of the family Lacipirellulaceae.</title>
        <authorList>
            <person name="Dedysh S.N."/>
            <person name="Kulichevskaya I.S."/>
            <person name="Beletsky A.V."/>
            <person name="Rakitin A.L."/>
            <person name="Mardanov A.V."/>
            <person name="Ivanova A.A."/>
            <person name="Saltykova V.X."/>
            <person name="Rijpstra W.I.C."/>
            <person name="Sinninghe Damste J.S."/>
            <person name="Ravin N.V."/>
        </authorList>
    </citation>
    <scope>NUCLEOTIDE SEQUENCE [LARGE SCALE GENOMIC DNA]</scope>
    <source>
        <strain evidence="6">PX69</strain>
    </source>
</reference>
<dbReference type="PANTHER" id="PTHR10696">
    <property type="entry name" value="GAMMA-BUTYROBETAINE HYDROXYLASE-RELATED"/>
    <property type="match status" value="1"/>
</dbReference>
<evidence type="ECO:0000313" key="6">
    <source>
        <dbReference type="Proteomes" id="UP000326837"/>
    </source>
</evidence>
<evidence type="ECO:0000256" key="3">
    <source>
        <dbReference type="ARBA" id="ARBA00023194"/>
    </source>
</evidence>
<keyword evidence="6" id="KW-1185">Reference proteome</keyword>
<dbReference type="InterPro" id="IPR042098">
    <property type="entry name" value="TauD-like_sf"/>
</dbReference>
<dbReference type="PANTHER" id="PTHR10696:SF56">
    <property type="entry name" value="TAUD_TFDA-LIKE DOMAIN-CONTAINING PROTEIN"/>
    <property type="match status" value="1"/>
</dbReference>
<keyword evidence="2" id="KW-0560">Oxidoreductase</keyword>
<dbReference type="Proteomes" id="UP000326837">
    <property type="component" value="Chromosome"/>
</dbReference>
<dbReference type="AlphaFoldDB" id="A0A5K7XCK6"/>
<dbReference type="GO" id="GO:0017000">
    <property type="term" value="P:antibiotic biosynthetic process"/>
    <property type="evidence" value="ECO:0007669"/>
    <property type="project" value="UniProtKB-KW"/>
</dbReference>
<protein>
    <recommendedName>
        <fullName evidence="4">TauD/TfdA-like domain-containing protein</fullName>
    </recommendedName>
</protein>
<evidence type="ECO:0000256" key="2">
    <source>
        <dbReference type="ARBA" id="ARBA00023002"/>
    </source>
</evidence>
<dbReference type="SUPFAM" id="SSF51197">
    <property type="entry name" value="Clavaminate synthase-like"/>
    <property type="match status" value="1"/>
</dbReference>
<dbReference type="InterPro" id="IPR003819">
    <property type="entry name" value="TauD/TfdA-like"/>
</dbReference>
<dbReference type="Pfam" id="PF02668">
    <property type="entry name" value="TauD"/>
    <property type="match status" value="1"/>
</dbReference>
<dbReference type="InterPro" id="IPR050411">
    <property type="entry name" value="AlphaKG_dependent_hydroxylases"/>
</dbReference>
<accession>A0A5K7XCK6</accession>
<gene>
    <name evidence="5" type="ORF">PLANPX_3314</name>
</gene>
<dbReference type="Gene3D" id="3.60.130.10">
    <property type="entry name" value="Clavaminate synthase-like"/>
    <property type="match status" value="1"/>
</dbReference>
<evidence type="ECO:0000313" key="5">
    <source>
        <dbReference type="EMBL" id="BBO33702.1"/>
    </source>
</evidence>
<feature type="domain" description="TauD/TfdA-like" evidence="4">
    <location>
        <begin position="22"/>
        <end position="348"/>
    </location>
</feature>
<evidence type="ECO:0000256" key="1">
    <source>
        <dbReference type="ARBA" id="ARBA00001954"/>
    </source>
</evidence>
<sequence length="357" mass="40074">MISEKPVPVSELATFKTFSGTPLPLVIEAKPEKANVSREELLHWIAANRQEFETKLQKHGAILFRGFKSLTGAEDFEAVMKVVSHTLLDYAGGTTPRSAVSGKIVSSTDAPAQMTIGLHQEMSYLEPSASFPDPTPDKVAFFCEIEPGGAGQTPICDMRVVLERLPKDLIERFESKGLILTRQLPFTKEAGHEVTWPTMFGTSDKKEAEAFAEKRGWRIEWTDDGGVRVYQKPSPTTKSHRVTGEKIWFNQAHLLHKEYAPWKGDFLGTTPEQIDEANRRRPELSKRFFYHSTHADGSEIMVSDLETIRQTIDKTMTMFDWKAGDLLICDNKLVSHGRQPYSPPRKILAALAADDRG</sequence>